<feature type="region of interest" description="Disordered" evidence="1">
    <location>
        <begin position="74"/>
        <end position="103"/>
    </location>
</feature>
<gene>
    <name evidence="2" type="ORF">CEUSTIGMA_g1788.t1</name>
</gene>
<dbReference type="EMBL" id="BEGY01000007">
    <property type="protein sequence ID" value="GAX74339.1"/>
    <property type="molecule type" value="Genomic_DNA"/>
</dbReference>
<evidence type="ECO:0000313" key="3">
    <source>
        <dbReference type="Proteomes" id="UP000232323"/>
    </source>
</evidence>
<feature type="compositionally biased region" description="Basic and acidic residues" evidence="1">
    <location>
        <begin position="86"/>
        <end position="103"/>
    </location>
</feature>
<dbReference type="Proteomes" id="UP000232323">
    <property type="component" value="Unassembled WGS sequence"/>
</dbReference>
<keyword evidence="3" id="KW-1185">Reference proteome</keyword>
<comment type="caution">
    <text evidence="2">The sequence shown here is derived from an EMBL/GenBank/DDBJ whole genome shotgun (WGS) entry which is preliminary data.</text>
</comment>
<sequence>MHCNASGCTSWRASTGLSKLPSLFRGLSGLSRLGAWLRDVAHNSRRYLSSVDSRYWERAQRFGKKMSWIWLVSGSSPSSSGGSNHRSRDPGGEGKNFDAKHIQ</sequence>
<feature type="compositionally biased region" description="Low complexity" evidence="1">
    <location>
        <begin position="74"/>
        <end position="83"/>
    </location>
</feature>
<name>A0A250WUE6_9CHLO</name>
<accession>A0A250WUE6</accession>
<dbReference type="AlphaFoldDB" id="A0A250WUE6"/>
<proteinExistence type="predicted"/>
<organism evidence="2 3">
    <name type="scientific">Chlamydomonas eustigma</name>
    <dbReference type="NCBI Taxonomy" id="1157962"/>
    <lineage>
        <taxon>Eukaryota</taxon>
        <taxon>Viridiplantae</taxon>
        <taxon>Chlorophyta</taxon>
        <taxon>core chlorophytes</taxon>
        <taxon>Chlorophyceae</taxon>
        <taxon>CS clade</taxon>
        <taxon>Chlamydomonadales</taxon>
        <taxon>Chlamydomonadaceae</taxon>
        <taxon>Chlamydomonas</taxon>
    </lineage>
</organism>
<protein>
    <submittedName>
        <fullName evidence="2">Uncharacterized protein</fullName>
    </submittedName>
</protein>
<evidence type="ECO:0000256" key="1">
    <source>
        <dbReference type="SAM" id="MobiDB-lite"/>
    </source>
</evidence>
<evidence type="ECO:0000313" key="2">
    <source>
        <dbReference type="EMBL" id="GAX74339.1"/>
    </source>
</evidence>
<reference evidence="2 3" key="1">
    <citation type="submission" date="2017-08" db="EMBL/GenBank/DDBJ databases">
        <title>Acidophilic green algal genome provides insights into adaptation to an acidic environment.</title>
        <authorList>
            <person name="Hirooka S."/>
            <person name="Hirose Y."/>
            <person name="Kanesaki Y."/>
            <person name="Higuchi S."/>
            <person name="Fujiwara T."/>
            <person name="Onuma R."/>
            <person name="Era A."/>
            <person name="Ohbayashi R."/>
            <person name="Uzuka A."/>
            <person name="Nozaki H."/>
            <person name="Yoshikawa H."/>
            <person name="Miyagishima S.Y."/>
        </authorList>
    </citation>
    <scope>NUCLEOTIDE SEQUENCE [LARGE SCALE GENOMIC DNA]</scope>
    <source>
        <strain evidence="2 3">NIES-2499</strain>
    </source>
</reference>